<dbReference type="Proteomes" id="UP000275408">
    <property type="component" value="Unassembled WGS sequence"/>
</dbReference>
<proteinExistence type="predicted"/>
<evidence type="ECO:0000313" key="1">
    <source>
        <dbReference type="EMBL" id="RMX40162.1"/>
    </source>
</evidence>
<evidence type="ECO:0000313" key="2">
    <source>
        <dbReference type="Proteomes" id="UP000275408"/>
    </source>
</evidence>
<dbReference type="AlphaFoldDB" id="A0A3M6TFH9"/>
<comment type="caution">
    <text evidence="1">The sequence shown here is derived from an EMBL/GenBank/DDBJ whole genome shotgun (WGS) entry which is preliminary data.</text>
</comment>
<dbReference type="EMBL" id="RCHS01003685">
    <property type="protein sequence ID" value="RMX40162.1"/>
    <property type="molecule type" value="Genomic_DNA"/>
</dbReference>
<protein>
    <submittedName>
        <fullName evidence="1">Uncharacterized protein</fullName>
    </submittedName>
</protein>
<accession>A0A3M6TFH9</accession>
<sequence length="61" mass="6838">MKCFMNFFCVLFACNSFAFSLILSAGLWHCMELLSGYCTSVPLIAVEPCLVLWNGMEYSGQ</sequence>
<reference evidence="1 2" key="1">
    <citation type="journal article" date="2018" name="Sci. Rep.">
        <title>Comparative analysis of the Pocillopora damicornis genome highlights role of immune system in coral evolution.</title>
        <authorList>
            <person name="Cunning R."/>
            <person name="Bay R.A."/>
            <person name="Gillette P."/>
            <person name="Baker A.C."/>
            <person name="Traylor-Knowles N."/>
        </authorList>
    </citation>
    <scope>NUCLEOTIDE SEQUENCE [LARGE SCALE GENOMIC DNA]</scope>
    <source>
        <strain evidence="1">RSMAS</strain>
        <tissue evidence="1">Whole animal</tissue>
    </source>
</reference>
<name>A0A3M6TFH9_POCDA</name>
<keyword evidence="2" id="KW-1185">Reference proteome</keyword>
<organism evidence="1 2">
    <name type="scientific">Pocillopora damicornis</name>
    <name type="common">Cauliflower coral</name>
    <name type="synonym">Millepora damicornis</name>
    <dbReference type="NCBI Taxonomy" id="46731"/>
    <lineage>
        <taxon>Eukaryota</taxon>
        <taxon>Metazoa</taxon>
        <taxon>Cnidaria</taxon>
        <taxon>Anthozoa</taxon>
        <taxon>Hexacorallia</taxon>
        <taxon>Scleractinia</taxon>
        <taxon>Astrocoeniina</taxon>
        <taxon>Pocilloporidae</taxon>
        <taxon>Pocillopora</taxon>
    </lineage>
</organism>
<gene>
    <name evidence="1" type="ORF">pdam_00023633</name>
</gene>